<dbReference type="Gene3D" id="3.20.20.450">
    <property type="entry name" value="EAL domain"/>
    <property type="match status" value="1"/>
</dbReference>
<sequence>MAVNISARQFKSQELIKSIEAILEETGYNPELLELELTESVVMEDATSAIKVLRDIKNMGIHIAIDDFGMGYSSLSYLKRFPIDRLKIDRSFVNDINTDPDDAAIATAIIAMAHSLKLKVTAEGVETTEQLEFLRRLNCDEAQGYLFSRPLVPEKFSEFLQNRKKP</sequence>
<evidence type="ECO:0000313" key="3">
    <source>
        <dbReference type="Proteomes" id="UP000033423"/>
    </source>
</evidence>
<dbReference type="InterPro" id="IPR001633">
    <property type="entry name" value="EAL_dom"/>
</dbReference>
<accession>A0A0F3GXT7</accession>
<dbReference type="GO" id="GO:0071111">
    <property type="term" value="F:cyclic-guanylate-specific phosphodiesterase activity"/>
    <property type="evidence" value="ECO:0007669"/>
    <property type="project" value="InterPro"/>
</dbReference>
<dbReference type="PROSITE" id="PS50883">
    <property type="entry name" value="EAL"/>
    <property type="match status" value="1"/>
</dbReference>
<dbReference type="AlphaFoldDB" id="A0A0F3GXT7"/>
<reference evidence="2 3" key="1">
    <citation type="submission" date="2015-02" db="EMBL/GenBank/DDBJ databases">
        <title>Single-cell genomics of uncultivated deep-branching MTB reveals a conserved set of magnetosome genes.</title>
        <authorList>
            <person name="Kolinko S."/>
            <person name="Richter M."/>
            <person name="Glockner F.O."/>
            <person name="Brachmann A."/>
            <person name="Schuler D."/>
        </authorList>
    </citation>
    <scope>NUCLEOTIDE SEQUENCE [LARGE SCALE GENOMIC DNA]</scope>
    <source>
        <strain evidence="2">TM-1</strain>
    </source>
</reference>
<dbReference type="Proteomes" id="UP000033423">
    <property type="component" value="Unassembled WGS sequence"/>
</dbReference>
<dbReference type="Pfam" id="PF00563">
    <property type="entry name" value="EAL"/>
    <property type="match status" value="1"/>
</dbReference>
<dbReference type="InterPro" id="IPR050706">
    <property type="entry name" value="Cyclic-di-GMP_PDE-like"/>
</dbReference>
<evidence type="ECO:0000259" key="1">
    <source>
        <dbReference type="PROSITE" id="PS50883"/>
    </source>
</evidence>
<gene>
    <name evidence="2" type="ORF">MBAV_001120</name>
</gene>
<dbReference type="SUPFAM" id="SSF141868">
    <property type="entry name" value="EAL domain-like"/>
    <property type="match status" value="1"/>
</dbReference>
<comment type="caution">
    <text evidence="2">The sequence shown here is derived from an EMBL/GenBank/DDBJ whole genome shotgun (WGS) entry which is preliminary data.</text>
</comment>
<dbReference type="EMBL" id="LACI01000494">
    <property type="protein sequence ID" value="KJU86685.1"/>
    <property type="molecule type" value="Genomic_DNA"/>
</dbReference>
<dbReference type="SMART" id="SM00052">
    <property type="entry name" value="EAL"/>
    <property type="match status" value="1"/>
</dbReference>
<dbReference type="CDD" id="cd01948">
    <property type="entry name" value="EAL"/>
    <property type="match status" value="1"/>
</dbReference>
<organism evidence="2 3">
    <name type="scientific">Candidatus Magnetobacterium bavaricum</name>
    <dbReference type="NCBI Taxonomy" id="29290"/>
    <lineage>
        <taxon>Bacteria</taxon>
        <taxon>Pseudomonadati</taxon>
        <taxon>Nitrospirota</taxon>
        <taxon>Thermodesulfovibrionia</taxon>
        <taxon>Thermodesulfovibrionales</taxon>
        <taxon>Candidatus Magnetobacteriaceae</taxon>
        <taxon>Candidatus Magnetobacterium</taxon>
    </lineage>
</organism>
<evidence type="ECO:0000313" key="2">
    <source>
        <dbReference type="EMBL" id="KJU86685.1"/>
    </source>
</evidence>
<keyword evidence="3" id="KW-1185">Reference proteome</keyword>
<feature type="domain" description="EAL" evidence="1">
    <location>
        <begin position="1"/>
        <end position="164"/>
    </location>
</feature>
<dbReference type="InterPro" id="IPR035919">
    <property type="entry name" value="EAL_sf"/>
</dbReference>
<dbReference type="PANTHER" id="PTHR33121">
    <property type="entry name" value="CYCLIC DI-GMP PHOSPHODIESTERASE PDEF"/>
    <property type="match status" value="1"/>
</dbReference>
<protein>
    <submittedName>
        <fullName evidence="2">PAS/PAC sensor-containing diguanylate cyclase/phosphodiesterase</fullName>
    </submittedName>
</protein>
<proteinExistence type="predicted"/>
<name>A0A0F3GXT7_9BACT</name>
<dbReference type="PANTHER" id="PTHR33121:SF70">
    <property type="entry name" value="SIGNALING PROTEIN YKOW"/>
    <property type="match status" value="1"/>
</dbReference>